<dbReference type="InterPro" id="IPR001107">
    <property type="entry name" value="Band_7"/>
</dbReference>
<evidence type="ECO:0000256" key="2">
    <source>
        <dbReference type="ARBA" id="ARBA00009658"/>
    </source>
</evidence>
<dbReference type="FunFam" id="3.30.479.30:FF:000001">
    <property type="entry name" value="Prohibitin 2"/>
    <property type="match status" value="1"/>
</dbReference>
<dbReference type="Proteomes" id="UP000187209">
    <property type="component" value="Unassembled WGS sequence"/>
</dbReference>
<protein>
    <recommendedName>
        <fullName evidence="6">Prohibitin</fullName>
    </recommendedName>
</protein>
<dbReference type="PANTHER" id="PTHR23222:SF1">
    <property type="entry name" value="PROHIBITIN-2"/>
    <property type="match status" value="1"/>
</dbReference>
<keyword evidence="4" id="KW-0496">Mitochondrion</keyword>
<keyword evidence="3 6" id="KW-0999">Mitochondrion inner membrane</keyword>
<gene>
    <name evidence="8" type="ORF">SteCoe_31600</name>
</gene>
<dbReference type="PRINTS" id="PR00679">
    <property type="entry name" value="PROHIBITIN"/>
</dbReference>
<dbReference type="Pfam" id="PF01145">
    <property type="entry name" value="Band_7"/>
    <property type="match status" value="1"/>
</dbReference>
<organism evidence="8 9">
    <name type="scientific">Stentor coeruleus</name>
    <dbReference type="NCBI Taxonomy" id="5963"/>
    <lineage>
        <taxon>Eukaryota</taxon>
        <taxon>Sar</taxon>
        <taxon>Alveolata</taxon>
        <taxon>Ciliophora</taxon>
        <taxon>Postciliodesmatophora</taxon>
        <taxon>Heterotrichea</taxon>
        <taxon>Heterotrichida</taxon>
        <taxon>Stentoridae</taxon>
        <taxon>Stentor</taxon>
    </lineage>
</organism>
<reference evidence="8 9" key="1">
    <citation type="submission" date="2016-11" db="EMBL/GenBank/DDBJ databases">
        <title>The macronuclear genome of Stentor coeruleus: a giant cell with tiny introns.</title>
        <authorList>
            <person name="Slabodnick M."/>
            <person name="Ruby J.G."/>
            <person name="Reiff S.B."/>
            <person name="Swart E.C."/>
            <person name="Gosai S."/>
            <person name="Prabakaran S."/>
            <person name="Witkowska E."/>
            <person name="Larue G.E."/>
            <person name="Fisher S."/>
            <person name="Freeman R.M."/>
            <person name="Gunawardena J."/>
            <person name="Chu W."/>
            <person name="Stover N.A."/>
            <person name="Gregory B.D."/>
            <person name="Nowacki M."/>
            <person name="Derisi J."/>
            <person name="Roy S.W."/>
            <person name="Marshall W.F."/>
            <person name="Sood P."/>
        </authorList>
    </citation>
    <scope>NUCLEOTIDE SEQUENCE [LARGE SCALE GENOMIC DNA]</scope>
    <source>
        <strain evidence="8">WM001</strain>
    </source>
</reference>
<dbReference type="OrthoDB" id="275637at2759"/>
<evidence type="ECO:0000313" key="9">
    <source>
        <dbReference type="Proteomes" id="UP000187209"/>
    </source>
</evidence>
<evidence type="ECO:0000259" key="7">
    <source>
        <dbReference type="SMART" id="SM00244"/>
    </source>
</evidence>
<dbReference type="InterPro" id="IPR036013">
    <property type="entry name" value="Band_7/SPFH_dom_sf"/>
</dbReference>
<evidence type="ECO:0000256" key="6">
    <source>
        <dbReference type="RuleBase" id="RU366048"/>
    </source>
</evidence>
<evidence type="ECO:0000256" key="4">
    <source>
        <dbReference type="ARBA" id="ARBA00023128"/>
    </source>
</evidence>
<keyword evidence="9" id="KW-1185">Reference proteome</keyword>
<accession>A0A1R2B106</accession>
<feature type="domain" description="Band 7" evidence="7">
    <location>
        <begin position="25"/>
        <end position="186"/>
    </location>
</feature>
<dbReference type="Gene3D" id="3.30.479.30">
    <property type="entry name" value="Band 7 domain"/>
    <property type="match status" value="1"/>
</dbReference>
<dbReference type="SUPFAM" id="SSF117892">
    <property type="entry name" value="Band 7/SPFH domain"/>
    <property type="match status" value="1"/>
</dbReference>
<proteinExistence type="inferred from homology"/>
<name>A0A1R2B106_9CILI</name>
<dbReference type="AlphaFoldDB" id="A0A1R2B106"/>
<comment type="subcellular location">
    <subcellularLocation>
        <location evidence="1 6">Mitochondrion inner membrane</location>
    </subcellularLocation>
</comment>
<dbReference type="EMBL" id="MPUH01001089">
    <property type="protein sequence ID" value="OMJ70417.1"/>
    <property type="molecule type" value="Genomic_DNA"/>
</dbReference>
<evidence type="ECO:0000256" key="3">
    <source>
        <dbReference type="ARBA" id="ARBA00022792"/>
    </source>
</evidence>
<comment type="caution">
    <text evidence="8">The sequence shown here is derived from an EMBL/GenBank/DDBJ whole genome shotgun (WGS) entry which is preliminary data.</text>
</comment>
<evidence type="ECO:0000256" key="5">
    <source>
        <dbReference type="ARBA" id="ARBA00023136"/>
    </source>
</evidence>
<evidence type="ECO:0000313" key="8">
    <source>
        <dbReference type="EMBL" id="OMJ70417.1"/>
    </source>
</evidence>
<dbReference type="PANTHER" id="PTHR23222">
    <property type="entry name" value="PROHIBITIN"/>
    <property type="match status" value="1"/>
</dbReference>
<sequence>MQNLPVRSILGMTAFGAFGVLAYNSLFTVEPGQNAIIFNKVFGVKDFVYPEGTHIKIPLIENPIFYNIRPHPEVINSLTGTRDLQMVNVSIRVLCKPLTHSLPTIYRTLGKDYDKRVMPSIVNEVLKSVVAQYNASQLVTQREQISRTIRQNLIARANDFNIVVDDVSITNLNFSNEFNAAIESKQIAQQHAERAKYIVQSATQEKLGMIVRAQGEAKSAELLGSVGPAYVKLRKLETAQEIANSIANSRNRVLLDSNNLMMNLKNLLD</sequence>
<evidence type="ECO:0000256" key="1">
    <source>
        <dbReference type="ARBA" id="ARBA00004273"/>
    </source>
</evidence>
<dbReference type="GO" id="GO:0007005">
    <property type="term" value="P:mitochondrion organization"/>
    <property type="evidence" value="ECO:0007669"/>
    <property type="project" value="TreeGrafter"/>
</dbReference>
<dbReference type="CDD" id="cd03401">
    <property type="entry name" value="SPFH_prohibitin"/>
    <property type="match status" value="1"/>
</dbReference>
<dbReference type="InterPro" id="IPR000163">
    <property type="entry name" value="Prohibitin"/>
</dbReference>
<dbReference type="GO" id="GO:0005743">
    <property type="term" value="C:mitochondrial inner membrane"/>
    <property type="evidence" value="ECO:0007669"/>
    <property type="project" value="UniProtKB-SubCell"/>
</dbReference>
<comment type="similarity">
    <text evidence="2 6">Belongs to the prohibitin family.</text>
</comment>
<keyword evidence="5" id="KW-0472">Membrane</keyword>
<dbReference type="SMART" id="SM00244">
    <property type="entry name" value="PHB"/>
    <property type="match status" value="1"/>
</dbReference>